<dbReference type="CDD" id="cd00093">
    <property type="entry name" value="HTH_XRE"/>
    <property type="match status" value="1"/>
</dbReference>
<dbReference type="PROSITE" id="PS50943">
    <property type="entry name" value="HTH_CROC1"/>
    <property type="match status" value="1"/>
</dbReference>
<dbReference type="InterPro" id="IPR000014">
    <property type="entry name" value="PAS"/>
</dbReference>
<sequence>MAGGEAVRGLIVTALTNAGPTLSTSQLRRHLDENFNVAVMNETLYRSLAILEKRGEVVKLESRGRNALWKLSADADLTAAKVAPSREWQAGTDCIMIIRVDGTLLHANRAGCVAMKLPEDEVEFGMPWLELLPEEIRGRGLRALHSAVGGDRATFVGMTTRRGGSLQYWENLLSPIIDSDGQVRQILCIARDITADLHRSGRSPQGGRRNGVDRHAGSVRALAGIGGSFADRLNRLFAAIRAPGNGAYTNSEVLRALAEKGVHVSAPYMSQLRSGVRRRPSEQAVIALAEFFGVRPVYFDDAYDREDLQYLVRLDADLRWLQLAHDPQVRRIVTMILELPPDGQDEIREHLARAT</sequence>
<proteinExistence type="predicted"/>
<dbReference type="InterPro" id="IPR010982">
    <property type="entry name" value="Lambda_DNA-bd_dom_sf"/>
</dbReference>
<dbReference type="CDD" id="cd00130">
    <property type="entry name" value="PAS"/>
    <property type="match status" value="1"/>
</dbReference>
<dbReference type="InterPro" id="IPR001387">
    <property type="entry name" value="Cro/C1-type_HTH"/>
</dbReference>
<dbReference type="NCBIfam" id="TIGR00229">
    <property type="entry name" value="sensory_box"/>
    <property type="match status" value="1"/>
</dbReference>
<dbReference type="Gene3D" id="1.10.260.40">
    <property type="entry name" value="lambda repressor-like DNA-binding domains"/>
    <property type="match status" value="1"/>
</dbReference>
<reference evidence="2" key="2">
    <citation type="submission" date="2020-02" db="EMBL/GenBank/DDBJ databases">
        <authorList>
            <person name="Matsumoto Y."/>
            <person name="Motooka D."/>
            <person name="Nakamura S."/>
        </authorList>
    </citation>
    <scope>NUCLEOTIDE SEQUENCE</scope>
    <source>
        <strain evidence="2">JCM 13671</strain>
    </source>
</reference>
<dbReference type="Gene3D" id="3.30.450.20">
    <property type="entry name" value="PAS domain"/>
    <property type="match status" value="1"/>
</dbReference>
<gene>
    <name evidence="2" type="ORF">MCNF_41010</name>
</gene>
<accession>A0A7I7Y1K9</accession>
<dbReference type="EMBL" id="AP022612">
    <property type="protein sequence ID" value="BBZ35496.1"/>
    <property type="molecule type" value="Genomic_DNA"/>
</dbReference>
<dbReference type="GO" id="GO:0003677">
    <property type="term" value="F:DNA binding"/>
    <property type="evidence" value="ECO:0007669"/>
    <property type="project" value="InterPro"/>
</dbReference>
<dbReference type="SUPFAM" id="SSF55785">
    <property type="entry name" value="PYP-like sensor domain (PAS domain)"/>
    <property type="match status" value="1"/>
</dbReference>
<name>A0A7I7Y1K9_9MYCO</name>
<protein>
    <recommendedName>
        <fullName evidence="1">HTH cro/C1-type domain-containing protein</fullName>
    </recommendedName>
</protein>
<evidence type="ECO:0000259" key="1">
    <source>
        <dbReference type="PROSITE" id="PS50943"/>
    </source>
</evidence>
<evidence type="ECO:0000313" key="2">
    <source>
        <dbReference type="EMBL" id="BBZ35496.1"/>
    </source>
</evidence>
<reference evidence="2" key="1">
    <citation type="journal article" date="2019" name="Emerg. Microbes Infect.">
        <title>Comprehensive subspecies identification of 175 nontuberculous mycobacteria species based on 7547 genomic profiles.</title>
        <authorList>
            <person name="Matsumoto Y."/>
            <person name="Kinjo T."/>
            <person name="Motooka D."/>
            <person name="Nabeya D."/>
            <person name="Jung N."/>
            <person name="Uechi K."/>
            <person name="Horii T."/>
            <person name="Iida T."/>
            <person name="Fujita J."/>
            <person name="Nakamura S."/>
        </authorList>
    </citation>
    <scope>NUCLEOTIDE SEQUENCE [LARGE SCALE GENOMIC DNA]</scope>
    <source>
        <strain evidence="2">JCM 13671</strain>
    </source>
</reference>
<dbReference type="AlphaFoldDB" id="A0A7I7Y1K9"/>
<organism evidence="2 3">
    <name type="scientific">Mycolicibacterium confluentis</name>
    <dbReference type="NCBI Taxonomy" id="28047"/>
    <lineage>
        <taxon>Bacteria</taxon>
        <taxon>Bacillati</taxon>
        <taxon>Actinomycetota</taxon>
        <taxon>Actinomycetes</taxon>
        <taxon>Mycobacteriales</taxon>
        <taxon>Mycobacteriaceae</taxon>
        <taxon>Mycolicibacterium</taxon>
    </lineage>
</organism>
<dbReference type="Pfam" id="PF08448">
    <property type="entry name" value="PAS_4"/>
    <property type="match status" value="1"/>
</dbReference>
<dbReference type="InterPro" id="IPR035965">
    <property type="entry name" value="PAS-like_dom_sf"/>
</dbReference>
<keyword evidence="3" id="KW-1185">Reference proteome</keyword>
<feature type="domain" description="HTH cro/C1-type" evidence="1">
    <location>
        <begin position="263"/>
        <end position="299"/>
    </location>
</feature>
<dbReference type="Proteomes" id="UP000466931">
    <property type="component" value="Chromosome"/>
</dbReference>
<evidence type="ECO:0000313" key="3">
    <source>
        <dbReference type="Proteomes" id="UP000466931"/>
    </source>
</evidence>
<dbReference type="InterPro" id="IPR013656">
    <property type="entry name" value="PAS_4"/>
</dbReference>